<evidence type="ECO:0000313" key="2">
    <source>
        <dbReference type="Proteomes" id="UP001558613"/>
    </source>
</evidence>
<accession>A0ABR3LEZ6</accession>
<comment type="caution">
    <text evidence="1">The sequence shown here is derived from an EMBL/GenBank/DDBJ whole genome shotgun (WGS) entry which is preliminary data.</text>
</comment>
<name>A0ABR3LEZ6_9TELE</name>
<evidence type="ECO:0000313" key="1">
    <source>
        <dbReference type="EMBL" id="KAL1251466.1"/>
    </source>
</evidence>
<proteinExistence type="predicted"/>
<dbReference type="EMBL" id="JAYMGO010000022">
    <property type="protein sequence ID" value="KAL1251466.1"/>
    <property type="molecule type" value="Genomic_DNA"/>
</dbReference>
<dbReference type="Proteomes" id="UP001558613">
    <property type="component" value="Unassembled WGS sequence"/>
</dbReference>
<keyword evidence="2" id="KW-1185">Reference proteome</keyword>
<protein>
    <submittedName>
        <fullName evidence="1">Uncharacterized protein</fullName>
    </submittedName>
</protein>
<sequence>MSPIFSFAQHLVIEKSGVGSVMIWECFSKAGIGHICLCEGGQVSLLRLRRLLAVNKLKTKQSKEYLSIIYITSLASRGLDNKHFYILQKQSNLHQT</sequence>
<reference evidence="1 2" key="1">
    <citation type="submission" date="2023-09" db="EMBL/GenBank/DDBJ databases">
        <authorList>
            <person name="Wang M."/>
        </authorList>
    </citation>
    <scope>NUCLEOTIDE SEQUENCE [LARGE SCALE GENOMIC DNA]</scope>
    <source>
        <strain evidence="1">GT-2023</strain>
        <tissue evidence="1">Liver</tissue>
    </source>
</reference>
<organism evidence="1 2">
    <name type="scientific">Cirrhinus molitorella</name>
    <name type="common">mud carp</name>
    <dbReference type="NCBI Taxonomy" id="172907"/>
    <lineage>
        <taxon>Eukaryota</taxon>
        <taxon>Metazoa</taxon>
        <taxon>Chordata</taxon>
        <taxon>Craniata</taxon>
        <taxon>Vertebrata</taxon>
        <taxon>Euteleostomi</taxon>
        <taxon>Actinopterygii</taxon>
        <taxon>Neopterygii</taxon>
        <taxon>Teleostei</taxon>
        <taxon>Ostariophysi</taxon>
        <taxon>Cypriniformes</taxon>
        <taxon>Cyprinidae</taxon>
        <taxon>Labeoninae</taxon>
        <taxon>Labeonini</taxon>
        <taxon>Cirrhinus</taxon>
    </lineage>
</organism>
<gene>
    <name evidence="1" type="ORF">QQF64_019262</name>
</gene>